<dbReference type="Proteomes" id="UP001059295">
    <property type="component" value="Chromosome"/>
</dbReference>
<dbReference type="EMBL" id="CP102294">
    <property type="protein sequence ID" value="UWN57195.1"/>
    <property type="molecule type" value="Genomic_DNA"/>
</dbReference>
<reference evidence="1" key="1">
    <citation type="journal article" date="2022" name="Cell">
        <title>Design, construction, and in vivo augmentation of a complex gut microbiome.</title>
        <authorList>
            <person name="Cheng A.G."/>
            <person name="Ho P.Y."/>
            <person name="Aranda-Diaz A."/>
            <person name="Jain S."/>
            <person name="Yu F.B."/>
            <person name="Meng X."/>
            <person name="Wang M."/>
            <person name="Iakiviak M."/>
            <person name="Nagashima K."/>
            <person name="Zhao A."/>
            <person name="Murugkar P."/>
            <person name="Patil A."/>
            <person name="Atabakhsh K."/>
            <person name="Weakley A."/>
            <person name="Yan J."/>
            <person name="Brumbaugh A.R."/>
            <person name="Higginbottom S."/>
            <person name="Dimas A."/>
            <person name="Shiver A.L."/>
            <person name="Deutschbauer A."/>
            <person name="Neff N."/>
            <person name="Sonnenburg J.L."/>
            <person name="Huang K.C."/>
            <person name="Fischbach M.A."/>
        </authorList>
    </citation>
    <scope>NUCLEOTIDE SEQUENCE</scope>
    <source>
        <strain evidence="1">AP11</strain>
    </source>
</reference>
<dbReference type="NCBIfam" id="TIGR00022">
    <property type="entry name" value="YhcH/YjgK/YiaL family protein"/>
    <property type="match status" value="1"/>
</dbReference>
<proteinExistence type="predicted"/>
<name>A0ABY5UZ22_9BACT</name>
<dbReference type="RefSeq" id="WP_019245436.1">
    <property type="nucleotide sequence ID" value="NZ_CAPH01000007.1"/>
</dbReference>
<dbReference type="InterPro" id="IPR037012">
    <property type="entry name" value="NanQ/TabA/YiaL_sf"/>
</dbReference>
<evidence type="ECO:0000313" key="1">
    <source>
        <dbReference type="EMBL" id="UWN57195.1"/>
    </source>
</evidence>
<dbReference type="PANTHER" id="PTHR34986:SF1">
    <property type="entry name" value="PROTEIN YIAL"/>
    <property type="match status" value="1"/>
</dbReference>
<dbReference type="Pfam" id="PF04074">
    <property type="entry name" value="DUF386"/>
    <property type="match status" value="1"/>
</dbReference>
<dbReference type="Gene3D" id="2.60.120.370">
    <property type="entry name" value="YhcH/YjgK/YiaL"/>
    <property type="match status" value="1"/>
</dbReference>
<evidence type="ECO:0000313" key="2">
    <source>
        <dbReference type="Proteomes" id="UP001059295"/>
    </source>
</evidence>
<sequence>MILDTVSRLSRYAALNPLFLLVAEYLRRSDLNLMADGRYEISGEDAFLTLTRSSLRLATEAPLEAHRLYADIQIVLSGEEGYGWRSVASCTAPRGTYCAERDILFYDDRPDTFLTLRPGGMAVFFPSDAHAPLIGSGEVRKCIVKVRC</sequence>
<dbReference type="InterPro" id="IPR004375">
    <property type="entry name" value="NanQ/TabA/YiaL"/>
</dbReference>
<dbReference type="SUPFAM" id="SSF51197">
    <property type="entry name" value="Clavaminate synthase-like"/>
    <property type="match status" value="1"/>
</dbReference>
<dbReference type="GeneID" id="82892315"/>
<dbReference type="PANTHER" id="PTHR34986">
    <property type="entry name" value="EVOLVED BETA-GALACTOSIDASE SUBUNIT BETA"/>
    <property type="match status" value="1"/>
</dbReference>
<keyword evidence="2" id="KW-1185">Reference proteome</keyword>
<gene>
    <name evidence="1" type="ORF">NQ491_11235</name>
</gene>
<organism evidence="1 2">
    <name type="scientific">Alistipes ihumii AP11</name>
    <dbReference type="NCBI Taxonomy" id="1211813"/>
    <lineage>
        <taxon>Bacteria</taxon>
        <taxon>Pseudomonadati</taxon>
        <taxon>Bacteroidota</taxon>
        <taxon>Bacteroidia</taxon>
        <taxon>Bacteroidales</taxon>
        <taxon>Rikenellaceae</taxon>
        <taxon>Alistipes</taxon>
    </lineage>
</organism>
<accession>A0ABY5UZ22</accession>
<protein>
    <submittedName>
        <fullName evidence="1">YhcH/YjgK/YiaL family protein</fullName>
    </submittedName>
</protein>